<reference evidence="3" key="1">
    <citation type="submission" date="2019-09" db="EMBL/GenBank/DDBJ databases">
        <authorList>
            <person name="Zhang L."/>
        </authorList>
    </citation>
    <scope>NUCLEOTIDE SEQUENCE</scope>
</reference>
<keyword evidence="2" id="KW-0503">Monooxygenase</keyword>
<keyword evidence="1" id="KW-0560">Oxidoreductase</keyword>
<sequence>MMRQQKTTPLKLREIVLSEIERALEAVSVVEHTDLNSIMCSSLRYRSPWMMLWGHEVCMGKVTVTGDAMQPMTPDIGQGGCCALENAVVLVRCLGEAS</sequence>
<protein>
    <recommendedName>
        <fullName evidence="4">FAD-binding domain-containing protein</fullName>
    </recommendedName>
</protein>
<dbReference type="EMBL" id="LR721778">
    <property type="protein sequence ID" value="VVV83634.1"/>
    <property type="molecule type" value="Genomic_DNA"/>
</dbReference>
<evidence type="ECO:0000313" key="3">
    <source>
        <dbReference type="EMBL" id="VVV83634.1"/>
    </source>
</evidence>
<dbReference type="AlphaFoldDB" id="A0A5K0Z329"/>
<dbReference type="PANTHER" id="PTHR45934:SF28">
    <property type="entry name" value="OS03G0153100 PROTEIN"/>
    <property type="match status" value="1"/>
</dbReference>
<gene>
    <name evidence="3" type="ORF">NYM_LOCUS9255</name>
</gene>
<evidence type="ECO:0008006" key="4">
    <source>
        <dbReference type="Google" id="ProtNLM"/>
    </source>
</evidence>
<dbReference type="Gene3D" id="3.50.50.60">
    <property type="entry name" value="FAD/NAD(P)-binding domain"/>
    <property type="match status" value="1"/>
</dbReference>
<accession>A0A5K0Z329</accession>
<dbReference type="PANTHER" id="PTHR45934">
    <property type="entry name" value="FAD/NAD(P)-BINDING OXIDOREDUCTASE FAMILY PROTEIN"/>
    <property type="match status" value="1"/>
</dbReference>
<dbReference type="InterPro" id="IPR044560">
    <property type="entry name" value="MOase"/>
</dbReference>
<name>A0A5K0Z329_9MAGN</name>
<dbReference type="GO" id="GO:0004497">
    <property type="term" value="F:monooxygenase activity"/>
    <property type="evidence" value="ECO:0007669"/>
    <property type="project" value="UniProtKB-KW"/>
</dbReference>
<evidence type="ECO:0000256" key="1">
    <source>
        <dbReference type="ARBA" id="ARBA00023002"/>
    </source>
</evidence>
<evidence type="ECO:0000256" key="2">
    <source>
        <dbReference type="ARBA" id="ARBA00023033"/>
    </source>
</evidence>
<dbReference type="SUPFAM" id="SSF51905">
    <property type="entry name" value="FAD/NAD(P)-binding domain"/>
    <property type="match status" value="1"/>
</dbReference>
<proteinExistence type="predicted"/>
<organism evidence="3">
    <name type="scientific">Nymphaea colorata</name>
    <name type="common">pocket water lily</name>
    <dbReference type="NCBI Taxonomy" id="210225"/>
    <lineage>
        <taxon>Eukaryota</taxon>
        <taxon>Viridiplantae</taxon>
        <taxon>Streptophyta</taxon>
        <taxon>Embryophyta</taxon>
        <taxon>Tracheophyta</taxon>
        <taxon>Spermatophyta</taxon>
        <taxon>Magnoliopsida</taxon>
        <taxon>Nymphaeales</taxon>
        <taxon>Nymphaeaceae</taxon>
        <taxon>Nymphaea</taxon>
    </lineage>
</organism>
<dbReference type="InterPro" id="IPR036188">
    <property type="entry name" value="FAD/NAD-bd_sf"/>
</dbReference>